<evidence type="ECO:0000313" key="1">
    <source>
        <dbReference type="EMBL" id="MDF0716488.1"/>
    </source>
</evidence>
<keyword evidence="2" id="KW-1185">Reference proteome</keyword>
<protein>
    <submittedName>
        <fullName evidence="1">Uncharacterized protein</fullName>
    </submittedName>
</protein>
<reference evidence="1 2" key="1">
    <citation type="submission" date="2023-03" db="EMBL/GenBank/DDBJ databases">
        <title>Muricauda XX sp. nov. and Muricauda XXX sp. nov., two novel species isolated from Okinawa Trough.</title>
        <authorList>
            <person name="Cao W."/>
            <person name="Deng X."/>
        </authorList>
    </citation>
    <scope>NUCLEOTIDE SEQUENCE [LARGE SCALE GENOMIC DNA]</scope>
    <source>
        <strain evidence="1 2">334s03</strain>
    </source>
</reference>
<organism evidence="1 2">
    <name type="scientific">Flagellimonas yonaguniensis</name>
    <dbReference type="NCBI Taxonomy" id="3031325"/>
    <lineage>
        <taxon>Bacteria</taxon>
        <taxon>Pseudomonadati</taxon>
        <taxon>Bacteroidota</taxon>
        <taxon>Flavobacteriia</taxon>
        <taxon>Flavobacteriales</taxon>
        <taxon>Flavobacteriaceae</taxon>
        <taxon>Flagellimonas</taxon>
    </lineage>
</organism>
<evidence type="ECO:0000313" key="2">
    <source>
        <dbReference type="Proteomes" id="UP001221366"/>
    </source>
</evidence>
<gene>
    <name evidence="1" type="ORF">PY092_10035</name>
</gene>
<name>A0ABT5XZG6_9FLAO</name>
<sequence>MTEKRKKWLDAVEEFRKNVNAVVECPNCSDGLLSITDVAFDELDFKKGGERILKCDKCDKCEVVLYRKPPPNWYSKNSKEN</sequence>
<proteinExistence type="predicted"/>
<comment type="caution">
    <text evidence="1">The sequence shown here is derived from an EMBL/GenBank/DDBJ whole genome shotgun (WGS) entry which is preliminary data.</text>
</comment>
<dbReference type="Proteomes" id="UP001221366">
    <property type="component" value="Unassembled WGS sequence"/>
</dbReference>
<dbReference type="EMBL" id="JARFVB010000005">
    <property type="protein sequence ID" value="MDF0716488.1"/>
    <property type="molecule type" value="Genomic_DNA"/>
</dbReference>
<accession>A0ABT5XZG6</accession>
<dbReference type="RefSeq" id="WP_275615720.1">
    <property type="nucleotide sequence ID" value="NZ_JARFVB010000005.1"/>
</dbReference>